<evidence type="ECO:0000313" key="2">
    <source>
        <dbReference type="EMBL" id="KAG9458805.1"/>
    </source>
</evidence>
<proteinExistence type="predicted"/>
<dbReference type="AlphaFoldDB" id="A0AAV7FC80"/>
<dbReference type="Proteomes" id="UP000825729">
    <property type="component" value="Unassembled WGS sequence"/>
</dbReference>
<evidence type="ECO:0000256" key="1">
    <source>
        <dbReference type="SAM" id="SignalP"/>
    </source>
</evidence>
<keyword evidence="3" id="KW-1185">Reference proteome</keyword>
<keyword evidence="1" id="KW-0732">Signal</keyword>
<name>A0AAV7FC80_ARIFI</name>
<dbReference type="EMBL" id="JAINDJ010000002">
    <property type="protein sequence ID" value="KAG9458805.1"/>
    <property type="molecule type" value="Genomic_DNA"/>
</dbReference>
<feature type="signal peptide" evidence="1">
    <location>
        <begin position="1"/>
        <end position="22"/>
    </location>
</feature>
<feature type="chain" id="PRO_5043440111" evidence="1">
    <location>
        <begin position="23"/>
        <end position="171"/>
    </location>
</feature>
<reference evidence="2 3" key="1">
    <citation type="submission" date="2021-07" db="EMBL/GenBank/DDBJ databases">
        <title>The Aristolochia fimbriata genome: insights into angiosperm evolution, floral development and chemical biosynthesis.</title>
        <authorList>
            <person name="Jiao Y."/>
        </authorList>
    </citation>
    <scope>NUCLEOTIDE SEQUENCE [LARGE SCALE GENOMIC DNA]</scope>
    <source>
        <strain evidence="2">IBCAS-2021</strain>
        <tissue evidence="2">Leaf</tissue>
    </source>
</reference>
<organism evidence="2 3">
    <name type="scientific">Aristolochia fimbriata</name>
    <name type="common">White veined hardy Dutchman's pipe vine</name>
    <dbReference type="NCBI Taxonomy" id="158543"/>
    <lineage>
        <taxon>Eukaryota</taxon>
        <taxon>Viridiplantae</taxon>
        <taxon>Streptophyta</taxon>
        <taxon>Embryophyta</taxon>
        <taxon>Tracheophyta</taxon>
        <taxon>Spermatophyta</taxon>
        <taxon>Magnoliopsida</taxon>
        <taxon>Magnoliidae</taxon>
        <taxon>Piperales</taxon>
        <taxon>Aristolochiaceae</taxon>
        <taxon>Aristolochia</taxon>
    </lineage>
</organism>
<accession>A0AAV7FC80</accession>
<protein>
    <submittedName>
        <fullName evidence="2">Uncharacterized protein</fullName>
    </submittedName>
</protein>
<sequence>MGICHSIHSLGWFTLWIGKSGLIQLPSIPNQGVNTALGKGTHLPLITEFTLIQHYRYLGWTTILHSIDMEMAAGATAQQHHLELAPYLVAQAASYSTTPTQVVTMPWVQLRALSKSLVVSLPWLKIAAPDGYRFPRIAAEQKRRGLFVTIRLKAAKIVIFNTYFSSVAAVQ</sequence>
<evidence type="ECO:0000313" key="3">
    <source>
        <dbReference type="Proteomes" id="UP000825729"/>
    </source>
</evidence>
<gene>
    <name evidence="2" type="ORF">H6P81_003313</name>
</gene>
<comment type="caution">
    <text evidence="2">The sequence shown here is derived from an EMBL/GenBank/DDBJ whole genome shotgun (WGS) entry which is preliminary data.</text>
</comment>